<keyword evidence="4" id="KW-1185">Reference proteome</keyword>
<dbReference type="PANTHER" id="PTHR11373">
    <property type="entry name" value="DEOXYNUCLEOSIDE TRIPHOSPHATE TRIPHOSPHOHYDROLASE"/>
    <property type="match status" value="1"/>
</dbReference>
<protein>
    <submittedName>
        <fullName evidence="5">Deoxynucleoside triphosphate triphosphohydrolase SAMHD1-like isoform X1</fullName>
    </submittedName>
</protein>
<proteinExistence type="inferred from homology"/>
<dbReference type="KEGG" id="aten:116297828"/>
<comment type="similarity">
    <text evidence="1">Belongs to the SAMHD1 family.</text>
</comment>
<dbReference type="GO" id="GO:0005634">
    <property type="term" value="C:nucleus"/>
    <property type="evidence" value="ECO:0007669"/>
    <property type="project" value="TreeGrafter"/>
</dbReference>
<evidence type="ECO:0000256" key="2">
    <source>
        <dbReference type="SAM" id="MobiDB-lite"/>
    </source>
</evidence>
<reference evidence="5" key="1">
    <citation type="submission" date="2025-08" db="UniProtKB">
        <authorList>
            <consortium name="RefSeq"/>
        </authorList>
    </citation>
    <scope>IDENTIFICATION</scope>
    <source>
        <tissue evidence="5">Tentacle</tissue>
    </source>
</reference>
<organism evidence="4 5">
    <name type="scientific">Actinia tenebrosa</name>
    <name type="common">Australian red waratah sea anemone</name>
    <dbReference type="NCBI Taxonomy" id="6105"/>
    <lineage>
        <taxon>Eukaryota</taxon>
        <taxon>Metazoa</taxon>
        <taxon>Cnidaria</taxon>
        <taxon>Anthozoa</taxon>
        <taxon>Hexacorallia</taxon>
        <taxon>Actiniaria</taxon>
        <taxon>Actiniidae</taxon>
        <taxon>Actinia</taxon>
    </lineage>
</organism>
<evidence type="ECO:0000313" key="5">
    <source>
        <dbReference type="RefSeq" id="XP_031561995.1"/>
    </source>
</evidence>
<dbReference type="GO" id="GO:0006203">
    <property type="term" value="P:dGTP catabolic process"/>
    <property type="evidence" value="ECO:0007669"/>
    <property type="project" value="TreeGrafter"/>
</dbReference>
<feature type="compositionally biased region" description="Basic and acidic residues" evidence="2">
    <location>
        <begin position="472"/>
        <end position="486"/>
    </location>
</feature>
<sequence>MVDGPKAKIFNDPVHGHIEMPELCVKIIDTPQFQRLRYIKQLGGCYFVYPGAAHNRFEHSIGTAHLAGLLVESLKSRQEDLGITDEDVLCVKIAGLCHDLGHGPFSHLFDASFVRKFVDENWKHEKASLAMVDLIFENLKGKDPENFKLKEKDVFFIKELINGPTEGSKEDWPYKGREKEKGFLYQIISNKESGIDVDKWDYFARDCYHLGMKSTFDHMRCIKMARAIRVEEDNNKWHICFRDKEVHNIYEMFHVRSILHRRAYQHKTSNAVELMITDALVKADPYLLFEGKGGNKLKMSEAIHDMVAYTKITDRVYHQILLASDPQLQEAKQILERIECRELYRSIREHTTEEDISCKDVDKADFLEKAKMSEVKKEDIILDKVKFDYGRKKEDPVKNVYFYKKKTPDEAFIFNEDNKVSYMLPKAFLEWKIRLYLRKTELDENKTKQLIEGFGDWVKLKERAASSSGAAGREDETPEKKPEAHDGAPSNP</sequence>
<accession>A0A6P8IB57</accession>
<dbReference type="SMART" id="SM00471">
    <property type="entry name" value="HDc"/>
    <property type="match status" value="1"/>
</dbReference>
<dbReference type="RefSeq" id="XP_031561995.1">
    <property type="nucleotide sequence ID" value="XM_031706135.1"/>
</dbReference>
<dbReference type="GeneID" id="116297828"/>
<dbReference type="OrthoDB" id="6020396at2759"/>
<feature type="domain" description="HD" evidence="3">
    <location>
        <begin position="56"/>
        <end position="203"/>
    </location>
</feature>
<evidence type="ECO:0000259" key="3">
    <source>
        <dbReference type="PROSITE" id="PS51831"/>
    </source>
</evidence>
<dbReference type="InParanoid" id="A0A6P8IB57"/>
<evidence type="ECO:0000256" key="1">
    <source>
        <dbReference type="ARBA" id="ARBA00005776"/>
    </source>
</evidence>
<dbReference type="AlphaFoldDB" id="A0A6P8IB57"/>
<dbReference type="InterPro" id="IPR006674">
    <property type="entry name" value="HD_domain"/>
</dbReference>
<dbReference type="SUPFAM" id="SSF109604">
    <property type="entry name" value="HD-domain/PDEase-like"/>
    <property type="match status" value="1"/>
</dbReference>
<evidence type="ECO:0000313" key="4">
    <source>
        <dbReference type="Proteomes" id="UP000515163"/>
    </source>
</evidence>
<gene>
    <name evidence="5" type="primary">LOC116297828</name>
</gene>
<dbReference type="Gene3D" id="1.10.3210.10">
    <property type="entry name" value="Hypothetical protein af1432"/>
    <property type="match status" value="1"/>
</dbReference>
<dbReference type="Proteomes" id="UP000515163">
    <property type="component" value="Unplaced"/>
</dbReference>
<dbReference type="InterPro" id="IPR003607">
    <property type="entry name" value="HD/PDEase_dom"/>
</dbReference>
<name>A0A6P8IB57_ACTTE</name>
<dbReference type="Gene3D" id="3.30.70.2760">
    <property type="match status" value="1"/>
</dbReference>
<feature type="region of interest" description="Disordered" evidence="2">
    <location>
        <begin position="464"/>
        <end position="492"/>
    </location>
</feature>
<dbReference type="PROSITE" id="PS51831">
    <property type="entry name" value="HD"/>
    <property type="match status" value="1"/>
</dbReference>
<dbReference type="CDD" id="cd00077">
    <property type="entry name" value="HDc"/>
    <property type="match status" value="1"/>
</dbReference>
<dbReference type="InterPro" id="IPR050135">
    <property type="entry name" value="dGTPase-like"/>
</dbReference>
<dbReference type="Pfam" id="PF01966">
    <property type="entry name" value="HD"/>
    <property type="match status" value="1"/>
</dbReference>
<dbReference type="GO" id="GO:0008832">
    <property type="term" value="F:dGTPase activity"/>
    <property type="evidence" value="ECO:0007669"/>
    <property type="project" value="TreeGrafter"/>
</dbReference>
<dbReference type="PANTHER" id="PTHR11373:SF4">
    <property type="entry name" value="DEOXYNUCLEOSIDE TRIPHOSPHATE TRIPHOSPHOHYDROLASE SAMHD1"/>
    <property type="match status" value="1"/>
</dbReference>